<dbReference type="OrthoDB" id="9800869at2"/>
<dbReference type="Proteomes" id="UP000245627">
    <property type="component" value="Unassembled WGS sequence"/>
</dbReference>
<dbReference type="RefSeq" id="WP_116774000.1">
    <property type="nucleotide sequence ID" value="NZ_QDKG01000001.1"/>
</dbReference>
<keyword evidence="1" id="KW-0732">Signal</keyword>
<comment type="caution">
    <text evidence="2">The sequence shown here is derived from an EMBL/GenBank/DDBJ whole genome shotgun (WGS) entry which is preliminary data.</text>
</comment>
<feature type="signal peptide" evidence="1">
    <location>
        <begin position="1"/>
        <end position="19"/>
    </location>
</feature>
<organism evidence="2 3">
    <name type="scientific">Sphingobacterium corticibacter</name>
    <dbReference type="NCBI Taxonomy" id="2171749"/>
    <lineage>
        <taxon>Bacteria</taxon>
        <taxon>Pseudomonadati</taxon>
        <taxon>Bacteroidota</taxon>
        <taxon>Sphingobacteriia</taxon>
        <taxon>Sphingobacteriales</taxon>
        <taxon>Sphingobacteriaceae</taxon>
        <taxon>Sphingobacterium</taxon>
    </lineage>
</organism>
<reference evidence="2 3" key="1">
    <citation type="submission" date="2018-04" db="EMBL/GenBank/DDBJ databases">
        <title>Sphingobacterium cortibacter sp. nov.</title>
        <authorList>
            <person name="Li Y."/>
        </authorList>
    </citation>
    <scope>NUCLEOTIDE SEQUENCE [LARGE SCALE GENOMIC DNA]</scope>
    <source>
        <strain evidence="2 3">2c-3</strain>
    </source>
</reference>
<evidence type="ECO:0000313" key="2">
    <source>
        <dbReference type="EMBL" id="PVH26155.1"/>
    </source>
</evidence>
<accession>A0A2T8HL68</accession>
<dbReference type="AlphaFoldDB" id="A0A2T8HL68"/>
<keyword evidence="3" id="KW-1185">Reference proteome</keyword>
<feature type="chain" id="PRO_5015451388" evidence="1">
    <location>
        <begin position="20"/>
        <end position="266"/>
    </location>
</feature>
<name>A0A2T8HL68_9SPHI</name>
<proteinExistence type="predicted"/>
<gene>
    <name evidence="2" type="ORF">DC487_00575</name>
</gene>
<evidence type="ECO:0000256" key="1">
    <source>
        <dbReference type="SAM" id="SignalP"/>
    </source>
</evidence>
<protein>
    <submittedName>
        <fullName evidence="2">Uncharacterized protein</fullName>
    </submittedName>
</protein>
<evidence type="ECO:0000313" key="3">
    <source>
        <dbReference type="Proteomes" id="UP000245627"/>
    </source>
</evidence>
<dbReference type="EMBL" id="QDKG01000001">
    <property type="protein sequence ID" value="PVH26155.1"/>
    <property type="molecule type" value="Genomic_DNA"/>
</dbReference>
<sequence length="266" mass="29610">MKKILFLAALIGFSYTSQAQVLKKIQRKLEDKAEKTVDNVLDKKQPKSETSSGSVNTSGAIDILTTSEPFLGGTQLIFSDDLRNEAVGSMPRYWQTNSTGSVVEISGAAGKWLNLAPQASYQLDTLLQLPSKFTLEFDLLTRASEAKDLRKIEFGFSKNNNTQKFIYGVSKEVSIYQALQYYYDNISTNAGTHSSRLPFPLSNYANAVMHVSMSVDGERLQVYIDQQKVLDAAIIDVNAPKHFYLSTETYRNNAKAFISNLKIAGF</sequence>